<feature type="chain" id="PRO_5022784613" evidence="1">
    <location>
        <begin position="21"/>
        <end position="184"/>
    </location>
</feature>
<feature type="signal peptide" evidence="1">
    <location>
        <begin position="1"/>
        <end position="20"/>
    </location>
</feature>
<keyword evidence="1" id="KW-0732">Signal</keyword>
<dbReference type="EMBL" id="SSTE01014401">
    <property type="protein sequence ID" value="KAA0046051.1"/>
    <property type="molecule type" value="Genomic_DNA"/>
</dbReference>
<gene>
    <name evidence="3" type="ORF">E6C27_scaffold243G006260</name>
</gene>
<evidence type="ECO:0000256" key="1">
    <source>
        <dbReference type="SAM" id="SignalP"/>
    </source>
</evidence>
<dbReference type="AlphaFoldDB" id="A0A5A7TX60"/>
<proteinExistence type="predicted"/>
<evidence type="ECO:0000313" key="4">
    <source>
        <dbReference type="Proteomes" id="UP000321393"/>
    </source>
</evidence>
<sequence length="184" mass="21067">MDRRCFVILCHLLRTTSGLASTEVVDVEEMVVMFFGILAHDVKNRMIEREFVWSVDSRILKDATSRPNELRVLKVKYPNVKDFLALYRGQRYHLHEWHGVDRATGARAETFANVGSNLPRGFEEFPANDANDLEIPMMYSQGLNMSPDKGAAHVDRNAECSRHEIISENTQRAKIGVLHRAARR</sequence>
<reference evidence="3 4" key="1">
    <citation type="submission" date="2019-08" db="EMBL/GenBank/DDBJ databases">
        <title>Draft genome sequences of two oriental melons (Cucumis melo L. var makuwa).</title>
        <authorList>
            <person name="Kwon S.-Y."/>
        </authorList>
    </citation>
    <scope>NUCLEOTIDE SEQUENCE [LARGE SCALE GENOMIC DNA]</scope>
    <source>
        <strain evidence="4">cv. SW 3</strain>
        <tissue evidence="3">Leaf</tissue>
    </source>
</reference>
<dbReference type="InterPro" id="IPR058353">
    <property type="entry name" value="DUF8040"/>
</dbReference>
<organism evidence="3 4">
    <name type="scientific">Cucumis melo var. makuwa</name>
    <name type="common">Oriental melon</name>
    <dbReference type="NCBI Taxonomy" id="1194695"/>
    <lineage>
        <taxon>Eukaryota</taxon>
        <taxon>Viridiplantae</taxon>
        <taxon>Streptophyta</taxon>
        <taxon>Embryophyta</taxon>
        <taxon>Tracheophyta</taxon>
        <taxon>Spermatophyta</taxon>
        <taxon>Magnoliopsida</taxon>
        <taxon>eudicotyledons</taxon>
        <taxon>Gunneridae</taxon>
        <taxon>Pentapetalae</taxon>
        <taxon>rosids</taxon>
        <taxon>fabids</taxon>
        <taxon>Cucurbitales</taxon>
        <taxon>Cucurbitaceae</taxon>
        <taxon>Benincaseae</taxon>
        <taxon>Cucumis</taxon>
    </lineage>
</organism>
<accession>A0A5A7TX60</accession>
<dbReference type="Pfam" id="PF26138">
    <property type="entry name" value="DUF8040"/>
    <property type="match status" value="1"/>
</dbReference>
<dbReference type="Proteomes" id="UP000321393">
    <property type="component" value="Unassembled WGS sequence"/>
</dbReference>
<evidence type="ECO:0000259" key="2">
    <source>
        <dbReference type="Pfam" id="PF26138"/>
    </source>
</evidence>
<comment type="caution">
    <text evidence="3">The sequence shown here is derived from an EMBL/GenBank/DDBJ whole genome shotgun (WGS) entry which is preliminary data.</text>
</comment>
<protein>
    <submittedName>
        <fullName evidence="3">Nuclease HARBI1</fullName>
    </submittedName>
</protein>
<feature type="domain" description="DUF8040" evidence="2">
    <location>
        <begin position="1"/>
        <end position="54"/>
    </location>
</feature>
<name>A0A5A7TX60_CUCMM</name>
<evidence type="ECO:0000313" key="3">
    <source>
        <dbReference type="EMBL" id="KAA0046051.1"/>
    </source>
</evidence>